<name>A0A4Z2FYC9_9TELE</name>
<proteinExistence type="predicted"/>
<evidence type="ECO:0000256" key="1">
    <source>
        <dbReference type="SAM" id="MobiDB-lite"/>
    </source>
</evidence>
<comment type="caution">
    <text evidence="2">The sequence shown here is derived from an EMBL/GenBank/DDBJ whole genome shotgun (WGS) entry which is preliminary data.</text>
</comment>
<evidence type="ECO:0000313" key="3">
    <source>
        <dbReference type="Proteomes" id="UP000314294"/>
    </source>
</evidence>
<evidence type="ECO:0000313" key="2">
    <source>
        <dbReference type="EMBL" id="TNN45900.1"/>
    </source>
</evidence>
<feature type="compositionally biased region" description="Basic residues" evidence="1">
    <location>
        <begin position="23"/>
        <end position="36"/>
    </location>
</feature>
<feature type="region of interest" description="Disordered" evidence="1">
    <location>
        <begin position="20"/>
        <end position="67"/>
    </location>
</feature>
<reference evidence="2 3" key="1">
    <citation type="submission" date="2019-03" db="EMBL/GenBank/DDBJ databases">
        <title>First draft genome of Liparis tanakae, snailfish: a comprehensive survey of snailfish specific genes.</title>
        <authorList>
            <person name="Kim W."/>
            <person name="Song I."/>
            <person name="Jeong J.-H."/>
            <person name="Kim D."/>
            <person name="Kim S."/>
            <person name="Ryu S."/>
            <person name="Song J.Y."/>
            <person name="Lee S.K."/>
        </authorList>
    </citation>
    <scope>NUCLEOTIDE SEQUENCE [LARGE SCALE GENOMIC DNA]</scope>
    <source>
        <tissue evidence="2">Muscle</tissue>
    </source>
</reference>
<gene>
    <name evidence="2" type="ORF">EYF80_043900</name>
</gene>
<dbReference type="AlphaFoldDB" id="A0A4Z2FYC9"/>
<accession>A0A4Z2FYC9</accession>
<organism evidence="2 3">
    <name type="scientific">Liparis tanakae</name>
    <name type="common">Tanaka's snailfish</name>
    <dbReference type="NCBI Taxonomy" id="230148"/>
    <lineage>
        <taxon>Eukaryota</taxon>
        <taxon>Metazoa</taxon>
        <taxon>Chordata</taxon>
        <taxon>Craniata</taxon>
        <taxon>Vertebrata</taxon>
        <taxon>Euteleostomi</taxon>
        <taxon>Actinopterygii</taxon>
        <taxon>Neopterygii</taxon>
        <taxon>Teleostei</taxon>
        <taxon>Neoteleostei</taxon>
        <taxon>Acanthomorphata</taxon>
        <taxon>Eupercaria</taxon>
        <taxon>Perciformes</taxon>
        <taxon>Cottioidei</taxon>
        <taxon>Cottales</taxon>
        <taxon>Liparidae</taxon>
        <taxon>Liparis</taxon>
    </lineage>
</organism>
<dbReference type="Proteomes" id="UP000314294">
    <property type="component" value="Unassembled WGS sequence"/>
</dbReference>
<sequence>MDLDSGLELPYIRETHFITQRNHGGRRRRPRSLHGKTSRERYGGFPRHRHRQAVSVPPAGSLSTRRHSCVRPASLARLDELLAELLAGDTSRVWCSEAVITVCGKRTQAASVTSSVGLRAHFGAS</sequence>
<protein>
    <submittedName>
        <fullName evidence="2">Uncharacterized protein</fullName>
    </submittedName>
</protein>
<dbReference type="EMBL" id="SRLO01000817">
    <property type="protein sequence ID" value="TNN45900.1"/>
    <property type="molecule type" value="Genomic_DNA"/>
</dbReference>
<keyword evidence="3" id="KW-1185">Reference proteome</keyword>